<protein>
    <submittedName>
        <fullName evidence="1">Uncharacterized protein</fullName>
    </submittedName>
</protein>
<sequence length="318" mass="36444">MRYNVSSNGRLERRYHGVNNELGIFRLSFATPIRETLLSMLMGSDVTQLTYEIENRTISRRLPELFSINRHFRELALLKYSRVRAVGRLMSYNAQATYGDLRSMHDWCMAGQLFIRGEREVRYEKNPQTTLMRFELSEREYLPTLRIPVTIIIVATIKLLLNTELRVDLVRLDLSVHAKVAVKMAILYRLQQQLVIFLADILDFHPGQSTQACPRILMSGNFVIKESEGKRGNGSEFLVKNKNSALNPDEMEEEIDLCINKLLERNDPVTAAYLPHLKVKDHGDYAAYVLDVPHDCSLLGVAVRLSCCLQEAGTALLW</sequence>
<organism evidence="1 2">
    <name type="scientific">Alternaria panax</name>
    <dbReference type="NCBI Taxonomy" id="48097"/>
    <lineage>
        <taxon>Eukaryota</taxon>
        <taxon>Fungi</taxon>
        <taxon>Dikarya</taxon>
        <taxon>Ascomycota</taxon>
        <taxon>Pezizomycotina</taxon>
        <taxon>Dothideomycetes</taxon>
        <taxon>Pleosporomycetidae</taxon>
        <taxon>Pleosporales</taxon>
        <taxon>Pleosporineae</taxon>
        <taxon>Pleosporaceae</taxon>
        <taxon>Alternaria</taxon>
        <taxon>Alternaria sect. Panax</taxon>
    </lineage>
</organism>
<dbReference type="EMBL" id="JAANER010000002">
    <property type="protein sequence ID" value="KAG9194413.1"/>
    <property type="molecule type" value="Genomic_DNA"/>
</dbReference>
<evidence type="ECO:0000313" key="1">
    <source>
        <dbReference type="EMBL" id="KAG9194413.1"/>
    </source>
</evidence>
<reference evidence="1" key="1">
    <citation type="submission" date="2021-07" db="EMBL/GenBank/DDBJ databases">
        <title>Genome Resource of American Ginseng Black Spot Pathogen Alternaria panax.</title>
        <authorList>
            <person name="Qiu C."/>
            <person name="Wang W."/>
            <person name="Liu Z."/>
        </authorList>
    </citation>
    <scope>NUCLEOTIDE SEQUENCE</scope>
    <source>
        <strain evidence="1">BNCC115425</strain>
    </source>
</reference>
<evidence type="ECO:0000313" key="2">
    <source>
        <dbReference type="Proteomes" id="UP001199106"/>
    </source>
</evidence>
<dbReference type="AlphaFoldDB" id="A0AAD4IH90"/>
<proteinExistence type="predicted"/>
<gene>
    <name evidence="1" type="ORF">G6011_04448</name>
</gene>
<keyword evidence="2" id="KW-1185">Reference proteome</keyword>
<accession>A0AAD4IH90</accession>
<comment type="caution">
    <text evidence="1">The sequence shown here is derived from an EMBL/GenBank/DDBJ whole genome shotgun (WGS) entry which is preliminary data.</text>
</comment>
<dbReference type="Proteomes" id="UP001199106">
    <property type="component" value="Unassembled WGS sequence"/>
</dbReference>
<name>A0AAD4IH90_9PLEO</name>